<reference evidence="3" key="1">
    <citation type="journal article" date="2023" name="Mol. Phylogenet. Evol.">
        <title>Genome-scale phylogeny and comparative genomics of the fungal order Sordariales.</title>
        <authorList>
            <person name="Hensen N."/>
            <person name="Bonometti L."/>
            <person name="Westerberg I."/>
            <person name="Brannstrom I.O."/>
            <person name="Guillou S."/>
            <person name="Cros-Aarteil S."/>
            <person name="Calhoun S."/>
            <person name="Haridas S."/>
            <person name="Kuo A."/>
            <person name="Mondo S."/>
            <person name="Pangilinan J."/>
            <person name="Riley R."/>
            <person name="LaButti K."/>
            <person name="Andreopoulos B."/>
            <person name="Lipzen A."/>
            <person name="Chen C."/>
            <person name="Yan M."/>
            <person name="Daum C."/>
            <person name="Ng V."/>
            <person name="Clum A."/>
            <person name="Steindorff A."/>
            <person name="Ohm R.A."/>
            <person name="Martin F."/>
            <person name="Silar P."/>
            <person name="Natvig D.O."/>
            <person name="Lalanne C."/>
            <person name="Gautier V."/>
            <person name="Ament-Velasquez S.L."/>
            <person name="Kruys A."/>
            <person name="Hutchinson M.I."/>
            <person name="Powell A.J."/>
            <person name="Barry K."/>
            <person name="Miller A.N."/>
            <person name="Grigoriev I.V."/>
            <person name="Debuchy R."/>
            <person name="Gladieux P."/>
            <person name="Hiltunen Thoren M."/>
            <person name="Johannesson H."/>
        </authorList>
    </citation>
    <scope>NUCLEOTIDE SEQUENCE [LARGE SCALE GENOMIC DNA]</scope>
    <source>
        <strain evidence="3">CBS 284.82</strain>
    </source>
</reference>
<dbReference type="AlphaFoldDB" id="A0AAN6PA35"/>
<dbReference type="InterPro" id="IPR015797">
    <property type="entry name" value="NUDIX_hydrolase-like_dom_sf"/>
</dbReference>
<name>A0AAN6PA35_9PEZI</name>
<keyword evidence="3" id="KW-1185">Reference proteome</keyword>
<dbReference type="InterPro" id="IPR000086">
    <property type="entry name" value="NUDIX_hydrolase_dom"/>
</dbReference>
<evidence type="ECO:0000313" key="3">
    <source>
        <dbReference type="Proteomes" id="UP001303115"/>
    </source>
</evidence>
<evidence type="ECO:0000313" key="2">
    <source>
        <dbReference type="EMBL" id="KAK4033590.1"/>
    </source>
</evidence>
<dbReference type="Pfam" id="PF00293">
    <property type="entry name" value="NUDIX"/>
    <property type="match status" value="1"/>
</dbReference>
<gene>
    <name evidence="2" type="ORF">C8A01DRAFT_49865</name>
</gene>
<dbReference type="Proteomes" id="UP001303115">
    <property type="component" value="Unassembled WGS sequence"/>
</dbReference>
<feature type="domain" description="Nudix hydrolase" evidence="1">
    <location>
        <begin position="23"/>
        <end position="155"/>
    </location>
</feature>
<dbReference type="PROSITE" id="PS51462">
    <property type="entry name" value="NUDIX"/>
    <property type="match status" value="1"/>
</dbReference>
<organism evidence="2 3">
    <name type="scientific">Parachaetomium inaequale</name>
    <dbReference type="NCBI Taxonomy" id="2588326"/>
    <lineage>
        <taxon>Eukaryota</taxon>
        <taxon>Fungi</taxon>
        <taxon>Dikarya</taxon>
        <taxon>Ascomycota</taxon>
        <taxon>Pezizomycotina</taxon>
        <taxon>Sordariomycetes</taxon>
        <taxon>Sordariomycetidae</taxon>
        <taxon>Sordariales</taxon>
        <taxon>Chaetomiaceae</taxon>
        <taxon>Parachaetomium</taxon>
    </lineage>
</organism>
<dbReference type="CDD" id="cd02883">
    <property type="entry name" value="NUDIX_Hydrolase"/>
    <property type="match status" value="1"/>
</dbReference>
<dbReference type="SUPFAM" id="SSF55811">
    <property type="entry name" value="Nudix"/>
    <property type="match status" value="1"/>
</dbReference>
<dbReference type="Gene3D" id="3.90.79.10">
    <property type="entry name" value="Nucleoside Triphosphate Pyrophosphohydrolase"/>
    <property type="match status" value="1"/>
</dbReference>
<comment type="caution">
    <text evidence="2">The sequence shown here is derived from an EMBL/GenBank/DDBJ whole genome shotgun (WGS) entry which is preliminary data.</text>
</comment>
<sequence length="175" mass="19284">MRTTSNTMSTTSTFTFPASLTPYNMPPALYLLANPNLTNLVVSALILHNDRWECPGGCVDPTDASILHALCREVREETGLVECHVAEVVDTLEFDRSEETKWRKITFLVVLDADAEAVVQLDAREHVDGVWATEGDIVMGRAEGREIKFAYDAQRQTVLDVLRGTGRDGGDGGEE</sequence>
<evidence type="ECO:0000259" key="1">
    <source>
        <dbReference type="PROSITE" id="PS51462"/>
    </source>
</evidence>
<proteinExistence type="predicted"/>
<dbReference type="EMBL" id="MU854521">
    <property type="protein sequence ID" value="KAK4033590.1"/>
    <property type="molecule type" value="Genomic_DNA"/>
</dbReference>
<protein>
    <recommendedName>
        <fullName evidence="1">Nudix hydrolase domain-containing protein</fullName>
    </recommendedName>
</protein>
<accession>A0AAN6PA35</accession>